<accession>A0AA39WS72</accession>
<dbReference type="Proteomes" id="UP001175000">
    <property type="component" value="Unassembled WGS sequence"/>
</dbReference>
<dbReference type="InterPro" id="IPR050300">
    <property type="entry name" value="GDXG_lipolytic_enzyme"/>
</dbReference>
<dbReference type="Gene3D" id="3.40.50.1820">
    <property type="entry name" value="alpha/beta hydrolase"/>
    <property type="match status" value="1"/>
</dbReference>
<dbReference type="GO" id="GO:0016787">
    <property type="term" value="F:hydrolase activity"/>
    <property type="evidence" value="ECO:0007669"/>
    <property type="project" value="UniProtKB-KW"/>
</dbReference>
<evidence type="ECO:0000313" key="4">
    <source>
        <dbReference type="EMBL" id="KAK0620613.1"/>
    </source>
</evidence>
<dbReference type="InterPro" id="IPR029058">
    <property type="entry name" value="AB_hydrolase_fold"/>
</dbReference>
<keyword evidence="5" id="KW-1185">Reference proteome</keyword>
<feature type="transmembrane region" description="Helical" evidence="2">
    <location>
        <begin position="32"/>
        <end position="55"/>
    </location>
</feature>
<evidence type="ECO:0000313" key="5">
    <source>
        <dbReference type="Proteomes" id="UP001175000"/>
    </source>
</evidence>
<keyword evidence="2" id="KW-1133">Transmembrane helix</keyword>
<feature type="domain" description="Alpha/beta hydrolase fold-3" evidence="3">
    <location>
        <begin position="81"/>
        <end position="274"/>
    </location>
</feature>
<comment type="caution">
    <text evidence="4">The sequence shown here is derived from an EMBL/GenBank/DDBJ whole genome shotgun (WGS) entry which is preliminary data.</text>
</comment>
<name>A0AA39WS72_9PEZI</name>
<gene>
    <name evidence="4" type="ORF">B0T14DRAFT_537996</name>
</gene>
<dbReference type="AlphaFoldDB" id="A0AA39WS72"/>
<dbReference type="EMBL" id="JAULSU010000004">
    <property type="protein sequence ID" value="KAK0620613.1"/>
    <property type="molecule type" value="Genomic_DNA"/>
</dbReference>
<evidence type="ECO:0000256" key="1">
    <source>
        <dbReference type="ARBA" id="ARBA00022801"/>
    </source>
</evidence>
<sequence>MPDVGSRSSALGTAGSDDAAVFSPNYTILQRLKFACIIFVIQKLIFAPIHIFGLLHDLFHPRRENRPTLTKSYPTNNSLPIHGGGFALGTPRDNDTWNSTFASHHNTLVIALNYTKSPSAPFPHPIYDLESLISSILSDTSLPIDPSRVALAGFSAGGNLALAVSQLESVRTRICAVIPLYPVVDFVAPAETKAKTRRFKPELGGFRAKEKDLLVPVTNTFSWAYVRSGQRIDHTLLSPYYAEREAFPRGVFLIGCEMDILGQEAWRMACKLAGRKIPAVEEAMGRREPAGVGELILEGDERFSFEERVGGGWYRWLLVPDTIHGFDQKMQGVKDRELVEDARMKTEKVISVIGEWLFSGPFSAGLDRQV</sequence>
<reference evidence="4" key="1">
    <citation type="submission" date="2023-06" db="EMBL/GenBank/DDBJ databases">
        <title>Genome-scale phylogeny and comparative genomics of the fungal order Sordariales.</title>
        <authorList>
            <consortium name="Lawrence Berkeley National Laboratory"/>
            <person name="Hensen N."/>
            <person name="Bonometti L."/>
            <person name="Westerberg I."/>
            <person name="Brannstrom I.O."/>
            <person name="Guillou S."/>
            <person name="Cros-Aarteil S."/>
            <person name="Calhoun S."/>
            <person name="Haridas S."/>
            <person name="Kuo A."/>
            <person name="Mondo S."/>
            <person name="Pangilinan J."/>
            <person name="Riley R."/>
            <person name="Labutti K."/>
            <person name="Andreopoulos B."/>
            <person name="Lipzen A."/>
            <person name="Chen C."/>
            <person name="Yanf M."/>
            <person name="Daum C."/>
            <person name="Ng V."/>
            <person name="Clum A."/>
            <person name="Steindorff A."/>
            <person name="Ohm R."/>
            <person name="Martin F."/>
            <person name="Silar P."/>
            <person name="Natvig D."/>
            <person name="Lalanne C."/>
            <person name="Gautier V."/>
            <person name="Ament-Velasquez S.L."/>
            <person name="Kruys A."/>
            <person name="Hutchinson M.I."/>
            <person name="Powell A.J."/>
            <person name="Barry K."/>
            <person name="Miller A.N."/>
            <person name="Grigoriev I.V."/>
            <person name="Debuchy R."/>
            <person name="Gladieux P."/>
            <person name="Thoren M.H."/>
            <person name="Johannesson H."/>
        </authorList>
    </citation>
    <scope>NUCLEOTIDE SEQUENCE</scope>
    <source>
        <strain evidence="4">CBS 606.72</strain>
    </source>
</reference>
<keyword evidence="2" id="KW-0812">Transmembrane</keyword>
<keyword evidence="2" id="KW-0472">Membrane</keyword>
<dbReference type="Pfam" id="PF07859">
    <property type="entry name" value="Abhydrolase_3"/>
    <property type="match status" value="1"/>
</dbReference>
<dbReference type="PANTHER" id="PTHR48081">
    <property type="entry name" value="AB HYDROLASE SUPERFAMILY PROTEIN C4A8.06C"/>
    <property type="match status" value="1"/>
</dbReference>
<organism evidence="4 5">
    <name type="scientific">Immersiella caudata</name>
    <dbReference type="NCBI Taxonomy" id="314043"/>
    <lineage>
        <taxon>Eukaryota</taxon>
        <taxon>Fungi</taxon>
        <taxon>Dikarya</taxon>
        <taxon>Ascomycota</taxon>
        <taxon>Pezizomycotina</taxon>
        <taxon>Sordariomycetes</taxon>
        <taxon>Sordariomycetidae</taxon>
        <taxon>Sordariales</taxon>
        <taxon>Lasiosphaeriaceae</taxon>
        <taxon>Immersiella</taxon>
    </lineage>
</organism>
<keyword evidence="1 4" id="KW-0378">Hydrolase</keyword>
<evidence type="ECO:0000259" key="3">
    <source>
        <dbReference type="Pfam" id="PF07859"/>
    </source>
</evidence>
<protein>
    <submittedName>
        <fullName evidence="4">Alpha/Beta hydrolase protein</fullName>
    </submittedName>
</protein>
<evidence type="ECO:0000256" key="2">
    <source>
        <dbReference type="SAM" id="Phobius"/>
    </source>
</evidence>
<dbReference type="InterPro" id="IPR013094">
    <property type="entry name" value="AB_hydrolase_3"/>
</dbReference>
<proteinExistence type="predicted"/>
<dbReference type="SUPFAM" id="SSF53474">
    <property type="entry name" value="alpha/beta-Hydrolases"/>
    <property type="match status" value="1"/>
</dbReference>